<keyword evidence="1" id="KW-1133">Transmembrane helix</keyword>
<evidence type="ECO:0000256" key="1">
    <source>
        <dbReference type="SAM" id="Phobius"/>
    </source>
</evidence>
<feature type="transmembrane region" description="Helical" evidence="1">
    <location>
        <begin position="423"/>
        <end position="444"/>
    </location>
</feature>
<dbReference type="AlphaFoldDB" id="A0A1T5DN27"/>
<dbReference type="InterPro" id="IPR025060">
    <property type="entry name" value="DUF3999"/>
</dbReference>
<keyword evidence="1" id="KW-0472">Membrane</keyword>
<evidence type="ECO:0008006" key="5">
    <source>
        <dbReference type="Google" id="ProtNLM"/>
    </source>
</evidence>
<sequence length="449" mass="46635">MIRAMTAAALALLAGCSGQEAANPADPSAYAVRLAVIPAAGGAVQRIDLPAEALAALRSPNRADIRVFDGAGAPLAMAITGPAAGRAALDEVRLGAFPIVGPAGALAAEGAELRVEQRDGDRVVTVVRGPVAPSKPVTLGALFDTRAIAARVRSLRLDAVLPPQQPVRFTVETSADLADWTPAGGKILYRREGDRVGALGPEAIPLDDLDLKGRYLRVTWTSPQRLLAPVELRGATIGVARRLDADDRPAIATSPPRRIDAHDIRFTLPRPAILGAVAIAPAAGEMLVPVTLSGRNAPDQPWTPIGSGSLRAGSSAPVELSGGAFSDYRIEADRRTAGFAATPRLTLLFEPARLAVLFDGKPPYTLAAGAAGAESRYLAIGELVPGYRPGAEDALPRATVAAAAAPMLSLAQPDDSLFSPRKAVLWGLLLFGVAVLAAMVWRLWKPGPS</sequence>
<keyword evidence="2" id="KW-0732">Signal</keyword>
<feature type="signal peptide" evidence="2">
    <location>
        <begin position="1"/>
        <end position="21"/>
    </location>
</feature>
<dbReference type="PROSITE" id="PS51257">
    <property type="entry name" value="PROKAR_LIPOPROTEIN"/>
    <property type="match status" value="1"/>
</dbReference>
<evidence type="ECO:0000313" key="3">
    <source>
        <dbReference type="EMBL" id="SKB73089.1"/>
    </source>
</evidence>
<dbReference type="Proteomes" id="UP000189818">
    <property type="component" value="Unassembled WGS sequence"/>
</dbReference>
<gene>
    <name evidence="3" type="ORF">SAMN06295920_105313</name>
</gene>
<dbReference type="EMBL" id="FUYM01000005">
    <property type="protein sequence ID" value="SKB73089.1"/>
    <property type="molecule type" value="Genomic_DNA"/>
</dbReference>
<keyword evidence="4" id="KW-1185">Reference proteome</keyword>
<protein>
    <recommendedName>
        <fullName evidence="5">DUF3999 domain-containing protein</fullName>
    </recommendedName>
</protein>
<proteinExistence type="predicted"/>
<accession>A0A1T5DN27</accession>
<name>A0A1T5DN27_9SPHN</name>
<dbReference type="OrthoDB" id="7507682at2"/>
<keyword evidence="1" id="KW-0812">Transmembrane</keyword>
<reference evidence="4" key="1">
    <citation type="submission" date="2017-02" db="EMBL/GenBank/DDBJ databases">
        <authorList>
            <person name="Varghese N."/>
            <person name="Submissions S."/>
        </authorList>
    </citation>
    <scope>NUCLEOTIDE SEQUENCE [LARGE SCALE GENOMIC DNA]</scope>
    <source>
        <strain evidence="4">UM2</strain>
    </source>
</reference>
<evidence type="ECO:0000313" key="4">
    <source>
        <dbReference type="Proteomes" id="UP000189818"/>
    </source>
</evidence>
<dbReference type="Pfam" id="PF13163">
    <property type="entry name" value="DUF3999"/>
    <property type="match status" value="1"/>
</dbReference>
<dbReference type="RefSeq" id="WP_079648666.1">
    <property type="nucleotide sequence ID" value="NZ_FUYM01000005.1"/>
</dbReference>
<evidence type="ECO:0000256" key="2">
    <source>
        <dbReference type="SAM" id="SignalP"/>
    </source>
</evidence>
<feature type="chain" id="PRO_5012798157" description="DUF3999 domain-containing protein" evidence="2">
    <location>
        <begin position="22"/>
        <end position="449"/>
    </location>
</feature>
<organism evidence="3 4">
    <name type="scientific">Rhizorhabdus histidinilytica</name>
    <dbReference type="NCBI Taxonomy" id="439228"/>
    <lineage>
        <taxon>Bacteria</taxon>
        <taxon>Pseudomonadati</taxon>
        <taxon>Pseudomonadota</taxon>
        <taxon>Alphaproteobacteria</taxon>
        <taxon>Sphingomonadales</taxon>
        <taxon>Sphingomonadaceae</taxon>
        <taxon>Rhizorhabdus</taxon>
    </lineage>
</organism>
<dbReference type="STRING" id="439228.SAMN06295920_105313"/>